<protein>
    <submittedName>
        <fullName evidence="2">Uncharacterized protein</fullName>
    </submittedName>
</protein>
<dbReference type="EMBL" id="CP036495">
    <property type="protein sequence ID" value="UZA70333.1"/>
    <property type="molecule type" value="Genomic_DNA"/>
</dbReference>
<accession>A0AA46ZYJ5</accession>
<gene>
    <name evidence="2" type="ORF">EZZ81_19710</name>
</gene>
<evidence type="ECO:0000313" key="2">
    <source>
        <dbReference type="EMBL" id="UZA70333.1"/>
    </source>
</evidence>
<sequence>MHRRQAASYQTTCNPLKELDFVGADRAAFRLSAKRPVHPTHMQWLKYCIRGQVRSHQVCCATALRRRRSGASHSPLTDYKPTAPPLSALSPAPAHPPARRHLQR</sequence>
<proteinExistence type="predicted"/>
<evidence type="ECO:0000256" key="1">
    <source>
        <dbReference type="SAM" id="MobiDB-lite"/>
    </source>
</evidence>
<name>A0AA46ZYJ5_PSEVI</name>
<feature type="region of interest" description="Disordered" evidence="1">
    <location>
        <begin position="66"/>
        <end position="104"/>
    </location>
</feature>
<dbReference type="AlphaFoldDB" id="A0AA46ZYJ5"/>
<organism evidence="2 3">
    <name type="scientific">Pseudomonas viridiflava</name>
    <name type="common">Phytomonas viridiflava</name>
    <dbReference type="NCBI Taxonomy" id="33069"/>
    <lineage>
        <taxon>Bacteria</taxon>
        <taxon>Pseudomonadati</taxon>
        <taxon>Pseudomonadota</taxon>
        <taxon>Gammaproteobacteria</taxon>
        <taxon>Pseudomonadales</taxon>
        <taxon>Pseudomonadaceae</taxon>
        <taxon>Pseudomonas</taxon>
    </lineage>
</organism>
<reference evidence="2" key="1">
    <citation type="submission" date="2019-02" db="EMBL/GenBank/DDBJ databases">
        <authorList>
            <person name="Lutz S."/>
            <person name="Schori C."/>
            <person name="Ahrens C.H."/>
            <person name="Gueguen E."/>
        </authorList>
    </citation>
    <scope>NUCLEOTIDE SEQUENCE</scope>
    <source>
        <strain evidence="2">Psy35</strain>
    </source>
</reference>
<evidence type="ECO:0000313" key="3">
    <source>
        <dbReference type="Proteomes" id="UP001163644"/>
    </source>
</evidence>
<dbReference type="Proteomes" id="UP001163644">
    <property type="component" value="Chromosome"/>
</dbReference>